<dbReference type="AlphaFoldDB" id="A0AAV3U0Y5"/>
<evidence type="ECO:0008006" key="3">
    <source>
        <dbReference type="Google" id="ProtNLM"/>
    </source>
</evidence>
<dbReference type="RefSeq" id="WP_345420438.1">
    <property type="nucleotide sequence ID" value="NZ_AP031496.1"/>
</dbReference>
<dbReference type="Proteomes" id="UP001409585">
    <property type="component" value="Unassembled WGS sequence"/>
</dbReference>
<dbReference type="EMBL" id="BAABLX010000011">
    <property type="protein sequence ID" value="GAA4940131.1"/>
    <property type="molecule type" value="Genomic_DNA"/>
</dbReference>
<comment type="caution">
    <text evidence="1">The sequence shown here is derived from an EMBL/GenBank/DDBJ whole genome shotgun (WGS) entry which is preliminary data.</text>
</comment>
<accession>A0AAV3U0Y5</accession>
<evidence type="ECO:0000313" key="2">
    <source>
        <dbReference type="Proteomes" id="UP001409585"/>
    </source>
</evidence>
<evidence type="ECO:0000313" key="1">
    <source>
        <dbReference type="EMBL" id="GAA4940131.1"/>
    </source>
</evidence>
<reference evidence="2" key="1">
    <citation type="journal article" date="2019" name="Int. J. Syst. Evol. Microbiol.">
        <title>The Global Catalogue of Microorganisms (GCM) 10K type strain sequencing project: providing services to taxonomists for standard genome sequencing and annotation.</title>
        <authorList>
            <consortium name="The Broad Institute Genomics Platform"/>
            <consortium name="The Broad Institute Genome Sequencing Center for Infectious Disease"/>
            <person name="Wu L."/>
            <person name="Ma J."/>
        </authorList>
    </citation>
    <scope>NUCLEOTIDE SEQUENCE [LARGE SCALE GENOMIC DNA]</scope>
    <source>
        <strain evidence="2">JCM 19134</strain>
    </source>
</reference>
<protein>
    <recommendedName>
        <fullName evidence="3">Prolyl 4-hydroxylase alpha subunit Fe(2+) 2OG dioxygenase domain-containing protein</fullName>
    </recommendedName>
</protein>
<keyword evidence="2" id="KW-1185">Reference proteome</keyword>
<proteinExistence type="predicted"/>
<sequence>MSANVLDNITQQDIVLHPFPHVVVKGALPLHLYEALAAAFPSKPVIKSALQDACRQEPNAKSLKRSLRHLNRGNRRVNLPAKYAVHQPQIAQVWRDFIDAHSSSAFTHRLLELFAGAIAQHYPSLLEADLRVARRGSESDADLWVDALTAVNTPHWRRGEITGPHTDHPNKLFIGLYYFRQPEDTAGGNLVLYRRLTPVTEGSVKWPNARTVEPIMQIDYEPNTLVILLNTPQSVHGVTARCRSSFHRRFVNFIVECKQLRQFAAQLPGR</sequence>
<organism evidence="1 2">
    <name type="scientific">Halioxenophilus aromaticivorans</name>
    <dbReference type="NCBI Taxonomy" id="1306992"/>
    <lineage>
        <taxon>Bacteria</taxon>
        <taxon>Pseudomonadati</taxon>
        <taxon>Pseudomonadota</taxon>
        <taxon>Gammaproteobacteria</taxon>
        <taxon>Alteromonadales</taxon>
        <taxon>Alteromonadaceae</taxon>
        <taxon>Halioxenophilus</taxon>
    </lineage>
</organism>
<name>A0AAV3U0Y5_9ALTE</name>
<gene>
    <name evidence="1" type="ORF">GCM10025791_18000</name>
</gene>
<dbReference type="Gene3D" id="2.60.120.620">
    <property type="entry name" value="q2cbj1_9rhob like domain"/>
    <property type="match status" value="1"/>
</dbReference>